<proteinExistence type="predicted"/>
<dbReference type="InterPro" id="IPR026422">
    <property type="entry name" value="VPEID-CTERM"/>
</dbReference>
<dbReference type="Proteomes" id="UP000628984">
    <property type="component" value="Unassembled WGS sequence"/>
</dbReference>
<gene>
    <name evidence="3" type="ORF">GCM10011452_20730</name>
</gene>
<keyword evidence="2" id="KW-0732">Signal</keyword>
<evidence type="ECO:0000256" key="2">
    <source>
        <dbReference type="SAM" id="SignalP"/>
    </source>
</evidence>
<dbReference type="EMBL" id="BMYQ01000005">
    <property type="protein sequence ID" value="GGW32005.1"/>
    <property type="molecule type" value="Genomic_DNA"/>
</dbReference>
<evidence type="ECO:0000313" key="4">
    <source>
        <dbReference type="Proteomes" id="UP000628984"/>
    </source>
</evidence>
<feature type="chain" id="PRO_5036701351" description="VPEID-CTERM sorting domain-containing protein" evidence="2">
    <location>
        <begin position="25"/>
        <end position="86"/>
    </location>
</feature>
<keyword evidence="4" id="KW-1185">Reference proteome</keyword>
<evidence type="ECO:0000313" key="3">
    <source>
        <dbReference type="EMBL" id="GGW32005.1"/>
    </source>
</evidence>
<sequence length="86" mass="8483">MKALLKTFGATAAVLGASAGSALAQTYSGGTCSIFTLWNCFGSGSGSGGSTGSASVPEIDASAGLLAVAAVAAAMLLVWERRRRAR</sequence>
<keyword evidence="1" id="KW-0812">Transmembrane</keyword>
<organism evidence="3 4">
    <name type="scientific">Gemmobacter lanyuensis</name>
    <dbReference type="NCBI Taxonomy" id="1054497"/>
    <lineage>
        <taxon>Bacteria</taxon>
        <taxon>Pseudomonadati</taxon>
        <taxon>Pseudomonadota</taxon>
        <taxon>Alphaproteobacteria</taxon>
        <taxon>Rhodobacterales</taxon>
        <taxon>Paracoccaceae</taxon>
        <taxon>Gemmobacter</taxon>
    </lineage>
</organism>
<feature type="transmembrane region" description="Helical" evidence="1">
    <location>
        <begin position="61"/>
        <end position="79"/>
    </location>
</feature>
<dbReference type="RefSeq" id="WP_189633780.1">
    <property type="nucleotide sequence ID" value="NZ_BMYQ01000005.1"/>
</dbReference>
<reference evidence="3" key="2">
    <citation type="submission" date="2020-09" db="EMBL/GenBank/DDBJ databases">
        <authorList>
            <person name="Sun Q."/>
            <person name="Kim S."/>
        </authorList>
    </citation>
    <scope>NUCLEOTIDE SEQUENCE</scope>
    <source>
        <strain evidence="3">KCTC 23714</strain>
    </source>
</reference>
<keyword evidence="1" id="KW-0472">Membrane</keyword>
<dbReference type="AlphaFoldDB" id="A0A918IWS9"/>
<keyword evidence="1" id="KW-1133">Transmembrane helix</keyword>
<accession>A0A918IWS9</accession>
<dbReference type="NCBIfam" id="TIGR04161">
    <property type="entry name" value="VPEID-CTERM"/>
    <property type="match status" value="1"/>
</dbReference>
<feature type="signal peptide" evidence="2">
    <location>
        <begin position="1"/>
        <end position="24"/>
    </location>
</feature>
<evidence type="ECO:0008006" key="5">
    <source>
        <dbReference type="Google" id="ProtNLM"/>
    </source>
</evidence>
<name>A0A918IWS9_9RHOB</name>
<comment type="caution">
    <text evidence="3">The sequence shown here is derived from an EMBL/GenBank/DDBJ whole genome shotgun (WGS) entry which is preliminary data.</text>
</comment>
<protein>
    <recommendedName>
        <fullName evidence="5">VPEID-CTERM sorting domain-containing protein</fullName>
    </recommendedName>
</protein>
<reference evidence="3" key="1">
    <citation type="journal article" date="2014" name="Int. J. Syst. Evol. Microbiol.">
        <title>Complete genome sequence of Corynebacterium casei LMG S-19264T (=DSM 44701T), isolated from a smear-ripened cheese.</title>
        <authorList>
            <consortium name="US DOE Joint Genome Institute (JGI-PGF)"/>
            <person name="Walter F."/>
            <person name="Albersmeier A."/>
            <person name="Kalinowski J."/>
            <person name="Ruckert C."/>
        </authorList>
    </citation>
    <scope>NUCLEOTIDE SEQUENCE</scope>
    <source>
        <strain evidence="3">KCTC 23714</strain>
    </source>
</reference>
<evidence type="ECO:0000256" key="1">
    <source>
        <dbReference type="SAM" id="Phobius"/>
    </source>
</evidence>